<reference evidence="2 3" key="1">
    <citation type="journal article" date="2015" name="Genome Biol. Evol.">
        <title>Comparative Genomics of a Bacterivorous Green Alga Reveals Evolutionary Causalities and Consequences of Phago-Mixotrophic Mode of Nutrition.</title>
        <authorList>
            <person name="Burns J.A."/>
            <person name="Paasch A."/>
            <person name="Narechania A."/>
            <person name="Kim E."/>
        </authorList>
    </citation>
    <scope>NUCLEOTIDE SEQUENCE [LARGE SCALE GENOMIC DNA]</scope>
    <source>
        <strain evidence="2 3">PLY_AMNH</strain>
    </source>
</reference>
<organism evidence="2 3">
    <name type="scientific">Cymbomonas tetramitiformis</name>
    <dbReference type="NCBI Taxonomy" id="36881"/>
    <lineage>
        <taxon>Eukaryota</taxon>
        <taxon>Viridiplantae</taxon>
        <taxon>Chlorophyta</taxon>
        <taxon>Pyramimonadophyceae</taxon>
        <taxon>Pyramimonadales</taxon>
        <taxon>Pyramimonadaceae</taxon>
        <taxon>Cymbomonas</taxon>
    </lineage>
</organism>
<gene>
    <name evidence="2" type="ORF">CYMTET_45782</name>
</gene>
<accession>A0AAE0EXQ4</accession>
<evidence type="ECO:0000256" key="1">
    <source>
        <dbReference type="SAM" id="Phobius"/>
    </source>
</evidence>
<keyword evidence="1" id="KW-0812">Transmembrane</keyword>
<dbReference type="AlphaFoldDB" id="A0AAE0EXQ4"/>
<dbReference type="Proteomes" id="UP001190700">
    <property type="component" value="Unassembled WGS sequence"/>
</dbReference>
<sequence length="723" mass="80216">MVQWREDPVDPRELLAPGTVRGDRLDISRENAEFHTRMKHERTGPYRGAWDHVLDKASDLQGQADSQRPYRVQGGVKFIPPPPPPPKPKYSPIVLATIVIILTIFVAIMDFETVGLQMQTVGGAVRGLGSGKQLRSHLYDGVPGASDMELVTAVTTESKGMVEEVVKSKAATALRAGRVAVVDGDTVMVGVSPPPPPNDFGTCKNLVRGLKLPKEKVKKIVVHAVHAGMKTWRETMIAAGGIGGEELSGADSSTQLARNAMEGAVRAARANLFNHGAELQWPGQNQNMPFTWWPKLMIYADANTAGGLVPYEEQLEKQGWEYYIVGREVPADGAHLKHRAVLIFAALCAHPQMLIVTDPAEILVVSTPQVFLQQHRRATDIYKQGWDDLVGMNESEKRGYKDGVFFSARMRSEVGQYRNYHGPKRLFSHSNGTHQMPELTRVDPLRQLMPREHTATGKLQKVAAPRCVGGAMCTGALGGRLGEGAPVDPRARKKHDHMQAKCNNPQAGACWAEWEELAIKRGALFSYGRSEESMSYKYVFLDAGLYVGKARDILKMLQTVSMHSGEDEQVLLEEYWFASQTEVMLDYNAEFFATVESYPDASLVAEGNNWRYVCNLEAEFKVDSGKHATWGKFCHNLLHTCPTFLHTANTGDKNYQCLQGTYRRWYKGNPCGMSARPPAEVLKGLGPTWAQRDEKFDERIDKQNLTSGSTVKDMHAAINAIFE</sequence>
<protein>
    <submittedName>
        <fullName evidence="2">Uncharacterized protein</fullName>
    </submittedName>
</protein>
<proteinExistence type="predicted"/>
<feature type="transmembrane region" description="Helical" evidence="1">
    <location>
        <begin position="90"/>
        <end position="109"/>
    </location>
</feature>
<evidence type="ECO:0000313" key="2">
    <source>
        <dbReference type="EMBL" id="KAK3244611.1"/>
    </source>
</evidence>
<keyword evidence="3" id="KW-1185">Reference proteome</keyword>
<dbReference type="EMBL" id="LGRX02031646">
    <property type="protein sequence ID" value="KAK3244611.1"/>
    <property type="molecule type" value="Genomic_DNA"/>
</dbReference>
<comment type="caution">
    <text evidence="2">The sequence shown here is derived from an EMBL/GenBank/DDBJ whole genome shotgun (WGS) entry which is preliminary data.</text>
</comment>
<evidence type="ECO:0000313" key="3">
    <source>
        <dbReference type="Proteomes" id="UP001190700"/>
    </source>
</evidence>
<name>A0AAE0EXQ4_9CHLO</name>
<keyword evidence="1" id="KW-1133">Transmembrane helix</keyword>
<keyword evidence="1" id="KW-0472">Membrane</keyword>